<keyword evidence="1" id="KW-0732">Signal</keyword>
<evidence type="ECO:0000313" key="2">
    <source>
        <dbReference type="EMBL" id="GHB78291.1"/>
    </source>
</evidence>
<comment type="caution">
    <text evidence="2">The sequence shown here is derived from an EMBL/GenBank/DDBJ whole genome shotgun (WGS) entry which is preliminary data.</text>
</comment>
<evidence type="ECO:0000256" key="1">
    <source>
        <dbReference type="SAM" id="SignalP"/>
    </source>
</evidence>
<dbReference type="EMBL" id="BMXF01000003">
    <property type="protein sequence ID" value="GHB78291.1"/>
    <property type="molecule type" value="Genomic_DNA"/>
</dbReference>
<organism evidence="2 3">
    <name type="scientific">Persicitalea jodogahamensis</name>
    <dbReference type="NCBI Taxonomy" id="402147"/>
    <lineage>
        <taxon>Bacteria</taxon>
        <taxon>Pseudomonadati</taxon>
        <taxon>Bacteroidota</taxon>
        <taxon>Cytophagia</taxon>
        <taxon>Cytophagales</taxon>
        <taxon>Spirosomataceae</taxon>
        <taxon>Persicitalea</taxon>
    </lineage>
</organism>
<gene>
    <name evidence="2" type="ORF">GCM10007390_35690</name>
</gene>
<accession>A0A8J3DCZ5</accession>
<sequence length="296" mass="31812">MNKLILVANCLIITAVSSSAVYAGTSELTQFQVSRADTANFKEYAGKYKMQGTPFEYVELTAKDGKLHYVAGEYRGELLPKPAKDEFDANGQATVKFTRDTNGMINGMGLNAQGENFSGTRQVPEMGISSYVGKYKMEGLPFEYIELTDKSGKLHYVAGDNQGDLTALSGKDQFDANGQAAVNFTRDASDNVSTMVVNIQGQRYVGKREAAANSMAAYAGQYKMEGLPFETMEIKSVDGKLIINAMGDEGELTPLSAPDQFDAAGRATLKFTRNAGGQVTGVTLDAQGQSFGGVKK</sequence>
<protein>
    <submittedName>
        <fullName evidence="2">Uncharacterized protein</fullName>
    </submittedName>
</protein>
<reference evidence="2 3" key="1">
    <citation type="journal article" date="2014" name="Int. J. Syst. Evol. Microbiol.">
        <title>Complete genome sequence of Corynebacterium casei LMG S-19264T (=DSM 44701T), isolated from a smear-ripened cheese.</title>
        <authorList>
            <consortium name="US DOE Joint Genome Institute (JGI-PGF)"/>
            <person name="Walter F."/>
            <person name="Albersmeier A."/>
            <person name="Kalinowski J."/>
            <person name="Ruckert C."/>
        </authorList>
    </citation>
    <scope>NUCLEOTIDE SEQUENCE [LARGE SCALE GENOMIC DNA]</scope>
    <source>
        <strain evidence="2 3">KCTC 12866</strain>
    </source>
</reference>
<dbReference type="RefSeq" id="WP_189565864.1">
    <property type="nucleotide sequence ID" value="NZ_BMXF01000003.1"/>
</dbReference>
<dbReference type="Proteomes" id="UP000598271">
    <property type="component" value="Unassembled WGS sequence"/>
</dbReference>
<proteinExistence type="predicted"/>
<feature type="signal peptide" evidence="1">
    <location>
        <begin position="1"/>
        <end position="23"/>
    </location>
</feature>
<dbReference type="AlphaFoldDB" id="A0A8J3DCZ5"/>
<evidence type="ECO:0000313" key="3">
    <source>
        <dbReference type="Proteomes" id="UP000598271"/>
    </source>
</evidence>
<feature type="chain" id="PRO_5035285710" evidence="1">
    <location>
        <begin position="24"/>
        <end position="296"/>
    </location>
</feature>
<name>A0A8J3DCZ5_9BACT</name>
<keyword evidence="3" id="KW-1185">Reference proteome</keyword>